<organism evidence="1 2">
    <name type="scientific">Ruminococcus bicirculans</name>
    <name type="common">ex Wegman et al. 2014</name>
    <dbReference type="NCBI Taxonomy" id="1160721"/>
    <lineage>
        <taxon>Bacteria</taxon>
        <taxon>Bacillati</taxon>
        <taxon>Bacillota</taxon>
        <taxon>Clostridia</taxon>
        <taxon>Eubacteriales</taxon>
        <taxon>Oscillospiraceae</taxon>
        <taxon>Ruminococcus</taxon>
    </lineage>
</organism>
<dbReference type="RefSeq" id="WP_138337188.1">
    <property type="nucleotide sequence ID" value="NZ_JADMNX010000004.1"/>
</dbReference>
<gene>
    <name evidence="1" type="ORF">PNV70_06770</name>
</gene>
<proteinExistence type="predicted"/>
<comment type="caution">
    <text evidence="1">The sequence shown here is derived from an EMBL/GenBank/DDBJ whole genome shotgun (WGS) entry which is preliminary data.</text>
</comment>
<evidence type="ECO:0000313" key="2">
    <source>
        <dbReference type="Proteomes" id="UP001211421"/>
    </source>
</evidence>
<dbReference type="Proteomes" id="UP001211421">
    <property type="component" value="Unassembled WGS sequence"/>
</dbReference>
<reference evidence="1" key="1">
    <citation type="submission" date="2023-01" db="EMBL/GenBank/DDBJ databases">
        <title>Human gut microbiome strain richness.</title>
        <authorList>
            <person name="Chen-Liaw A."/>
        </authorList>
    </citation>
    <scope>NUCLEOTIDE SEQUENCE</scope>
    <source>
        <strain evidence="1">D59st1_B8_D59t2_181005</strain>
    </source>
</reference>
<dbReference type="AlphaFoldDB" id="A0AAW6DZZ9"/>
<evidence type="ECO:0000313" key="1">
    <source>
        <dbReference type="EMBL" id="MDB8741770.1"/>
    </source>
</evidence>
<sequence>MNEPIYFSKIQFVEGFIYNEPRSVIFIDLLKRELSYQVYSWKRNMPTIQGEKKDEEWERLTGKEEIYPFTAPAKMIRSGKNGFQTTLIPDESFVKNVEFSYGLHLDQRQYEDLLPYCNAIDFEPYRNRTMSMDDEGFIGYRDEIKVSFCGVTASYIPYIELPMNYYYDEKHIWPSEKLYCYIYQTFLNNDKKLKKWVMGYGALSLLF</sequence>
<dbReference type="EMBL" id="JAQMLS010000004">
    <property type="protein sequence ID" value="MDB8741770.1"/>
    <property type="molecule type" value="Genomic_DNA"/>
</dbReference>
<name>A0AAW6DZZ9_9FIRM</name>
<accession>A0AAW6DZZ9</accession>
<protein>
    <submittedName>
        <fullName evidence="1">Uncharacterized protein</fullName>
    </submittedName>
</protein>